<dbReference type="GO" id="GO:0000976">
    <property type="term" value="F:transcription cis-regulatory region binding"/>
    <property type="evidence" value="ECO:0007669"/>
    <property type="project" value="TreeGrafter"/>
</dbReference>
<dbReference type="PANTHER" id="PTHR30126">
    <property type="entry name" value="HTH-TYPE TRANSCRIPTIONAL REGULATOR"/>
    <property type="match status" value="1"/>
</dbReference>
<dbReference type="Gene3D" id="3.40.190.290">
    <property type="match status" value="1"/>
</dbReference>
<gene>
    <name evidence="6" type="ordered locus">Runsl_3389</name>
</gene>
<feature type="domain" description="HTH lysR-type" evidence="5">
    <location>
        <begin position="3"/>
        <end position="60"/>
    </location>
</feature>
<comment type="similarity">
    <text evidence="1">Belongs to the LysR transcriptional regulatory family.</text>
</comment>
<dbReference type="Pfam" id="PF03466">
    <property type="entry name" value="LysR_substrate"/>
    <property type="match status" value="1"/>
</dbReference>
<evidence type="ECO:0000313" key="6">
    <source>
        <dbReference type="EMBL" id="AEI49755.1"/>
    </source>
</evidence>
<sequence>MNFTLHQLNIFQTVVRLKSITKAAEVLHMTQPAVSIQLKNLQDQFDIPLTEVIGRQLYITDFGLELATITEKILVDVDTIQHKMRAYKGILSGTLRMAGVSTGKYIMPYFLSDFMEEYQAIDLILDVTNRGKVIESLAKNEIDFAVVSVLPAQLEVEEEKLMPNKLLFIGLPGRPWQPENDEGFASIPLIHREEGSGTRMIIDAYFQELKVAPKVRLTLTSSETVKQAVIAGLGVAALSVFSLKNELERGEVEILPLKGFPLMSEWRLIWLKNKRLSPVCKAYLDFIRTRKKIIFDRHFSWANQY</sequence>
<proteinExistence type="inferred from homology"/>
<dbReference type="SUPFAM" id="SSF53850">
    <property type="entry name" value="Periplasmic binding protein-like II"/>
    <property type="match status" value="1"/>
</dbReference>
<evidence type="ECO:0000256" key="3">
    <source>
        <dbReference type="ARBA" id="ARBA00023125"/>
    </source>
</evidence>
<evidence type="ECO:0000313" key="7">
    <source>
        <dbReference type="Proteomes" id="UP000000493"/>
    </source>
</evidence>
<evidence type="ECO:0000256" key="1">
    <source>
        <dbReference type="ARBA" id="ARBA00009437"/>
    </source>
</evidence>
<name>A0A7U3ZM58_RUNSL</name>
<reference evidence="7" key="1">
    <citation type="submission" date="2011-06" db="EMBL/GenBank/DDBJ databases">
        <title>The complete genome of chromosome of Runella slithyformis DSM 19594.</title>
        <authorList>
            <consortium name="US DOE Joint Genome Institute (JGI-PGF)"/>
            <person name="Lucas S."/>
            <person name="Han J."/>
            <person name="Lapidus A."/>
            <person name="Bruce D."/>
            <person name="Goodwin L."/>
            <person name="Pitluck S."/>
            <person name="Peters L."/>
            <person name="Kyrpides N."/>
            <person name="Mavromatis K."/>
            <person name="Ivanova N."/>
            <person name="Ovchinnikova G."/>
            <person name="Zhang X."/>
            <person name="Misra M."/>
            <person name="Detter J.C."/>
            <person name="Tapia R."/>
            <person name="Han C."/>
            <person name="Land M."/>
            <person name="Hauser L."/>
            <person name="Markowitz V."/>
            <person name="Cheng J.-F."/>
            <person name="Hugenholtz P."/>
            <person name="Woyke T."/>
            <person name="Wu D."/>
            <person name="Tindall B."/>
            <person name="Faehrich R."/>
            <person name="Brambilla E."/>
            <person name="Klenk H.-P."/>
            <person name="Eisen J.A."/>
        </authorList>
    </citation>
    <scope>NUCLEOTIDE SEQUENCE [LARGE SCALE GENOMIC DNA]</scope>
    <source>
        <strain evidence="7">ATCC 29530 / DSM 19594 / LMG 11500 / NCIMB 11436 / LSU 4</strain>
    </source>
</reference>
<dbReference type="InterPro" id="IPR005119">
    <property type="entry name" value="LysR_subst-bd"/>
</dbReference>
<dbReference type="RefSeq" id="WP_013929059.1">
    <property type="nucleotide sequence ID" value="NC_015703.1"/>
</dbReference>
<dbReference type="Proteomes" id="UP000000493">
    <property type="component" value="Chromosome"/>
</dbReference>
<protein>
    <submittedName>
        <fullName evidence="6">Transcriptional regulator, LysR family</fullName>
    </submittedName>
</protein>
<evidence type="ECO:0000256" key="2">
    <source>
        <dbReference type="ARBA" id="ARBA00023015"/>
    </source>
</evidence>
<dbReference type="PROSITE" id="PS50931">
    <property type="entry name" value="HTH_LYSR"/>
    <property type="match status" value="1"/>
</dbReference>
<evidence type="ECO:0000256" key="4">
    <source>
        <dbReference type="ARBA" id="ARBA00023163"/>
    </source>
</evidence>
<dbReference type="PANTHER" id="PTHR30126:SF5">
    <property type="entry name" value="HTH-TYPE TRANSCRIPTIONAL ACTIVATOR CMPR"/>
    <property type="match status" value="1"/>
</dbReference>
<dbReference type="InterPro" id="IPR036390">
    <property type="entry name" value="WH_DNA-bd_sf"/>
</dbReference>
<keyword evidence="3" id="KW-0238">DNA-binding</keyword>
<dbReference type="GO" id="GO:0003700">
    <property type="term" value="F:DNA-binding transcription factor activity"/>
    <property type="evidence" value="ECO:0007669"/>
    <property type="project" value="InterPro"/>
</dbReference>
<evidence type="ECO:0000259" key="5">
    <source>
        <dbReference type="PROSITE" id="PS50931"/>
    </source>
</evidence>
<dbReference type="EMBL" id="CP002859">
    <property type="protein sequence ID" value="AEI49755.1"/>
    <property type="molecule type" value="Genomic_DNA"/>
</dbReference>
<accession>A0A7U3ZM58</accession>
<dbReference type="InterPro" id="IPR036388">
    <property type="entry name" value="WH-like_DNA-bd_sf"/>
</dbReference>
<keyword evidence="2" id="KW-0805">Transcription regulation</keyword>
<organism evidence="6 7">
    <name type="scientific">Runella slithyformis (strain ATCC 29530 / DSM 19594 / LMG 11500 / NCIMB 11436 / LSU 4)</name>
    <dbReference type="NCBI Taxonomy" id="761193"/>
    <lineage>
        <taxon>Bacteria</taxon>
        <taxon>Pseudomonadati</taxon>
        <taxon>Bacteroidota</taxon>
        <taxon>Cytophagia</taxon>
        <taxon>Cytophagales</taxon>
        <taxon>Spirosomataceae</taxon>
        <taxon>Runella</taxon>
    </lineage>
</organism>
<dbReference type="KEGG" id="rsi:Runsl_3389"/>
<dbReference type="SUPFAM" id="SSF46785">
    <property type="entry name" value="Winged helix' DNA-binding domain"/>
    <property type="match status" value="1"/>
</dbReference>
<keyword evidence="4" id="KW-0804">Transcription</keyword>
<dbReference type="InterPro" id="IPR000847">
    <property type="entry name" value="LysR_HTH_N"/>
</dbReference>
<dbReference type="Pfam" id="PF00126">
    <property type="entry name" value="HTH_1"/>
    <property type="match status" value="1"/>
</dbReference>
<reference evidence="6 7" key="2">
    <citation type="journal article" date="2012" name="Stand. Genomic Sci.">
        <title>Complete genome sequence of the aquatic bacterium Runella slithyformis type strain (LSU 4(T)).</title>
        <authorList>
            <person name="Copeland A."/>
            <person name="Zhang X."/>
            <person name="Misra M."/>
            <person name="Lapidus A."/>
            <person name="Nolan M."/>
            <person name="Lucas S."/>
            <person name="Deshpande S."/>
            <person name="Cheng J.F."/>
            <person name="Tapia R."/>
            <person name="Goodwin L.A."/>
            <person name="Pitluck S."/>
            <person name="Liolios K."/>
            <person name="Pagani I."/>
            <person name="Ivanova N."/>
            <person name="Mikhailova N."/>
            <person name="Pati A."/>
            <person name="Chen A."/>
            <person name="Palaniappan K."/>
            <person name="Land M."/>
            <person name="Hauser L."/>
            <person name="Pan C."/>
            <person name="Jeffries C.D."/>
            <person name="Detter J.C."/>
            <person name="Brambilla E.M."/>
            <person name="Rohde M."/>
            <person name="Djao O.D."/>
            <person name="Goker M."/>
            <person name="Sikorski J."/>
            <person name="Tindall B.J."/>
            <person name="Woyke T."/>
            <person name="Bristow J."/>
            <person name="Eisen J.A."/>
            <person name="Markowitz V."/>
            <person name="Hugenholtz P."/>
            <person name="Kyrpides N.C."/>
            <person name="Klenk H.P."/>
            <person name="Mavromatis K."/>
        </authorList>
    </citation>
    <scope>NUCLEOTIDE SEQUENCE [LARGE SCALE GENOMIC DNA]</scope>
    <source>
        <strain evidence="7">ATCC 29530 / DSM 19594 / LMG 11500 / NCIMB 11436 / LSU 4</strain>
    </source>
</reference>
<keyword evidence="7" id="KW-1185">Reference proteome</keyword>
<dbReference type="Gene3D" id="1.10.10.10">
    <property type="entry name" value="Winged helix-like DNA-binding domain superfamily/Winged helix DNA-binding domain"/>
    <property type="match status" value="1"/>
</dbReference>
<dbReference type="AlphaFoldDB" id="A0A7U3ZM58"/>